<dbReference type="Gene3D" id="1.20.120.450">
    <property type="entry name" value="dinb family like domain"/>
    <property type="match status" value="1"/>
</dbReference>
<dbReference type="Pfam" id="PF08608">
    <property type="entry name" value="Wyosine_form"/>
    <property type="match status" value="1"/>
</dbReference>
<dbReference type="SUPFAM" id="SSF109854">
    <property type="entry name" value="DinB/YfiT-like putative metalloenzymes"/>
    <property type="match status" value="1"/>
</dbReference>
<dbReference type="EMBL" id="JAADZU010000066">
    <property type="protein sequence ID" value="NDK91378.1"/>
    <property type="molecule type" value="Genomic_DNA"/>
</dbReference>
<dbReference type="InterPro" id="IPR017518">
    <property type="entry name" value="CHP03084"/>
</dbReference>
<dbReference type="Proteomes" id="UP000466307">
    <property type="component" value="Unassembled WGS sequence"/>
</dbReference>
<comment type="caution">
    <text evidence="4">The sequence shown here is derived from an EMBL/GenBank/DDBJ whole genome shotgun (WGS) entry which is preliminary data.</text>
</comment>
<sequence length="272" mass="28420">MSNVQEVVADLTAESRVLDELVAGLDAAGWATATPAPGWTVAHQIAHLSWTDTQSGIAATDPAAFAAVVAEALENPTGFVDEAAEQGARLPGAELLAQWRTAREALAAALLAVPDGTKIPWFGPPMSATSMATARLMETWAHGLDVADALGVTLEPTDRIKAVAHIGVRTRDFAYAVNGKQPPAQPFRVELVAPSGALWTWGPDDATDIVRGPALDFCLLVTQRRAPADLALHFVGDDAREWSTIAQCFAGPPGAGREPATTTPDATTTAEG</sequence>
<dbReference type="InterPro" id="IPR013917">
    <property type="entry name" value="tRNA_wybutosine-synth"/>
</dbReference>
<dbReference type="NCBIfam" id="TIGR03084">
    <property type="entry name" value="TIGR03084 family metal-binding protein"/>
    <property type="match status" value="1"/>
</dbReference>
<proteinExistence type="predicted"/>
<feature type="region of interest" description="Disordered" evidence="1">
    <location>
        <begin position="251"/>
        <end position="272"/>
    </location>
</feature>
<organism evidence="4 5">
    <name type="scientific">Gordonia desulfuricans</name>
    <dbReference type="NCBI Taxonomy" id="89051"/>
    <lineage>
        <taxon>Bacteria</taxon>
        <taxon>Bacillati</taxon>
        <taxon>Actinomycetota</taxon>
        <taxon>Actinomycetes</taxon>
        <taxon>Mycobacteriales</taxon>
        <taxon>Gordoniaceae</taxon>
        <taxon>Gordonia</taxon>
    </lineage>
</organism>
<dbReference type="InterPro" id="IPR034660">
    <property type="entry name" value="DinB/YfiT-like"/>
</dbReference>
<keyword evidence="5" id="KW-1185">Reference proteome</keyword>
<feature type="compositionally biased region" description="Low complexity" evidence="1">
    <location>
        <begin position="259"/>
        <end position="272"/>
    </location>
</feature>
<evidence type="ECO:0000313" key="4">
    <source>
        <dbReference type="EMBL" id="NDK91378.1"/>
    </source>
</evidence>
<evidence type="ECO:0000313" key="5">
    <source>
        <dbReference type="Proteomes" id="UP000466307"/>
    </source>
</evidence>
<evidence type="ECO:0000259" key="2">
    <source>
        <dbReference type="Pfam" id="PF08608"/>
    </source>
</evidence>
<name>A0A7K3LSZ2_9ACTN</name>
<feature type="domain" description="tRNA wybutosine-synthesis" evidence="2">
    <location>
        <begin position="183"/>
        <end position="231"/>
    </location>
</feature>
<dbReference type="GO" id="GO:0046872">
    <property type="term" value="F:metal ion binding"/>
    <property type="evidence" value="ECO:0007669"/>
    <property type="project" value="InterPro"/>
</dbReference>
<protein>
    <submittedName>
        <fullName evidence="4">TIGR03084 family protein</fullName>
    </submittedName>
</protein>
<accession>A0A7K3LSZ2</accession>
<dbReference type="InterPro" id="IPR017517">
    <property type="entry name" value="Maleyloyr_isom"/>
</dbReference>
<dbReference type="Pfam" id="PF11716">
    <property type="entry name" value="MDMPI_N"/>
    <property type="match status" value="1"/>
</dbReference>
<dbReference type="NCBIfam" id="TIGR03083">
    <property type="entry name" value="maleylpyruvate isomerase family mycothiol-dependent enzyme"/>
    <property type="match status" value="1"/>
</dbReference>
<evidence type="ECO:0000256" key="1">
    <source>
        <dbReference type="SAM" id="MobiDB-lite"/>
    </source>
</evidence>
<gene>
    <name evidence="4" type="ORF">GYA93_17585</name>
</gene>
<reference evidence="4 5" key="1">
    <citation type="submission" date="2020-01" db="EMBL/GenBank/DDBJ databases">
        <title>Investigation of new actinobacteria for the biodesulphurisation of diesel fuel.</title>
        <authorList>
            <person name="Athi Narayanan S.M."/>
        </authorList>
    </citation>
    <scope>NUCLEOTIDE SEQUENCE [LARGE SCALE GENOMIC DNA]</scope>
    <source>
        <strain evidence="4 5">213E</strain>
    </source>
</reference>
<dbReference type="RefSeq" id="WP_053778504.1">
    <property type="nucleotide sequence ID" value="NZ_JAADZU010000066.1"/>
</dbReference>
<evidence type="ECO:0000259" key="3">
    <source>
        <dbReference type="Pfam" id="PF11716"/>
    </source>
</evidence>
<dbReference type="InterPro" id="IPR024344">
    <property type="entry name" value="MDMPI_metal-binding"/>
</dbReference>
<dbReference type="AlphaFoldDB" id="A0A7K3LSZ2"/>
<feature type="domain" description="Mycothiol-dependent maleylpyruvate isomerase metal-binding" evidence="3">
    <location>
        <begin position="12"/>
        <end position="147"/>
    </location>
</feature>